<name>A0A0A1IX65_9CAUD</name>
<accession>A0A0A1IX65</accession>
<gene>
    <name evidence="1" type="primary">ORF38</name>
</gene>
<evidence type="ECO:0000313" key="1">
    <source>
        <dbReference type="EMBL" id="CEF89917.1"/>
    </source>
</evidence>
<proteinExistence type="predicted"/>
<dbReference type="GeneID" id="54991808"/>
<dbReference type="KEGG" id="vg:54991808"/>
<dbReference type="Proteomes" id="UP000030219">
    <property type="component" value="Segment"/>
</dbReference>
<dbReference type="RefSeq" id="YP_009801296.1">
    <property type="nucleotide sequence ID" value="NC_047967.1"/>
</dbReference>
<organism evidence="1 2">
    <name type="scientific">Pseudomonas phage vB_PaeP_PAO1_1-15pyo</name>
    <dbReference type="NCBI Taxonomy" id="1548908"/>
    <lineage>
        <taxon>Viruses</taxon>
        <taxon>Duplodnaviria</taxon>
        <taxon>Heunggongvirae</taxon>
        <taxon>Uroviricota</taxon>
        <taxon>Caudoviricetes</taxon>
        <taxon>Autographivirales</taxon>
        <taxon>Autoscriptoviridae</taxon>
        <taxon>Krylovirinae</taxon>
        <taxon>Phikmvvirus</taxon>
        <taxon>Phikmvvirus 15pyo</taxon>
    </lineage>
</organism>
<reference evidence="1 2" key="1">
    <citation type="journal article" date="2015" name="PLoS ONE">
        <title>Investigation of a Large Collection of Pseudomonas aeruginosa Bacteriophages Collected from a Single Environmental Source in Abidjan, Cote d'Ivoire.</title>
        <authorList>
            <person name="Essoh C."/>
            <person name="Latino L."/>
            <person name="Midoux C."/>
            <person name="Blouin Y."/>
            <person name="Loukou G."/>
            <person name="Nguetta S.P."/>
            <person name="Lathro S."/>
            <person name="Cablanmian A."/>
            <person name="Kouassi A.K."/>
            <person name="Vergnaud G."/>
            <person name="Pourcel C."/>
        </authorList>
    </citation>
    <scope>NUCLEOTIDE SEQUENCE [LARGE SCALE GENOMIC DNA]</scope>
    <source>
        <strain evidence="1">PAO1_1-15pyo</strain>
    </source>
</reference>
<sequence>MWGVVTGHSRMSAPVFGLAEHSNEVFRGVKDLVTGDDPAAATGDIVSGAAGALPFVNVFPATKLLLESIKGE</sequence>
<evidence type="ECO:0000313" key="2">
    <source>
        <dbReference type="Proteomes" id="UP000030219"/>
    </source>
</evidence>
<keyword evidence="2" id="KW-1185">Reference proteome</keyword>
<dbReference type="EMBL" id="LN610580">
    <property type="protein sequence ID" value="CEF89917.1"/>
    <property type="molecule type" value="Genomic_DNA"/>
</dbReference>
<protein>
    <submittedName>
        <fullName evidence="1">Uncharacterized protein</fullName>
    </submittedName>
</protein>